<dbReference type="EMBL" id="MHIG01000033">
    <property type="protein sequence ID" value="OGY46401.1"/>
    <property type="molecule type" value="Genomic_DNA"/>
</dbReference>
<gene>
    <name evidence="2" type="ORF">A2840_00875</name>
</gene>
<keyword evidence="1" id="KW-1133">Transmembrane helix</keyword>
<dbReference type="AlphaFoldDB" id="A0A1G1Y2D3"/>
<name>A0A1G1Y2D3_9BACT</name>
<feature type="transmembrane region" description="Helical" evidence="1">
    <location>
        <begin position="12"/>
        <end position="35"/>
    </location>
</feature>
<sequence length="919" mass="95726">MAKKEFKKNLINIVGWSIIAFVATFFVTAAIPVLAQSGVSWEGPTTDPPGENRPGYIWNVITDPGRVQNADINISGQVISPEFCLPDTEDCISSWPDLANYPQLSGSWTNSGNNLFPNNLGWLVGVGTNAPTAKLQVNGTGDGVMIIRDQSRNQEILIGTDSDLPNFIRLRPRGAGTGLAITGDNDTVGLFVADSSNVGIGTVNPIVQLDVAGATRVTGNVQVLNGSSFVPTAANGNSGYIWQGTDDFMYIGHASRLVLNQQFFETQRQYGGAIYTERYDSDAMRIWFDAGVNEAVRIDNQGNVSARGEVCDGTGACISDISGVSGNDQDWLKVGGGTPSNADTIYHVGSVFVGASSIPLSQGQINVYATGSNFGYIDVDSDGGQDSGIHLRVRDVTTEGGSGTWGNVSQYAIFAQDTNNSGNLVINEDTINGVWNPTARLVIKNNTGQIGLGVTNPGISSPSNQVMPTIILDTKPNSAITLGSGQAEIYGFFAGTGPQENPTQGPVGGGIRVNNFFSQTVSNPQPGYPSAILPVSRYTNYGHASTLFFNHNKLDNKGYWEFVITQNSGQPGQLMDANSMPSALSVSLDRIAARGGVQVGNTTLAQPGMIRFSGGQFQGYNGSQWLTLGSGTGGTGSNPWVTSGTNIYYTAGNVGIGTTNPQHKLEIVKTSGYDPNGILRVTTTNTSDVAIKGDVGISGSGIGVAGVGGQAGVRGDSNLLGGSGVVGIHSGWGSAAGGNGVYGGGYRGVYGYSNHPSGIGVVAYVQANTNQVAVDADAAGSGRQIAVKADSVDIGLYSRGQIGVFGTTYAADENSGQLLERLSNNQEGDFAGYFHGNVKIRGGLTLCDVNGNSCQAVSGGGTSGGTGGTISLTSCGWYQAQGFDYNTSCVAQGKVMTGYWEDPAGQQVDYSYCCSLTIN</sequence>
<protein>
    <submittedName>
        <fullName evidence="2">Uncharacterized protein</fullName>
    </submittedName>
</protein>
<evidence type="ECO:0000256" key="1">
    <source>
        <dbReference type="SAM" id="Phobius"/>
    </source>
</evidence>
<evidence type="ECO:0000313" key="2">
    <source>
        <dbReference type="EMBL" id="OGY46401.1"/>
    </source>
</evidence>
<proteinExistence type="predicted"/>
<evidence type="ECO:0000313" key="3">
    <source>
        <dbReference type="Proteomes" id="UP000178385"/>
    </source>
</evidence>
<keyword evidence="1" id="KW-0472">Membrane</keyword>
<comment type="caution">
    <text evidence="2">The sequence shown here is derived from an EMBL/GenBank/DDBJ whole genome shotgun (WGS) entry which is preliminary data.</text>
</comment>
<keyword evidence="1" id="KW-0812">Transmembrane</keyword>
<reference evidence="2 3" key="1">
    <citation type="journal article" date="2016" name="Nat. Commun.">
        <title>Thousands of microbial genomes shed light on interconnected biogeochemical processes in an aquifer system.</title>
        <authorList>
            <person name="Anantharaman K."/>
            <person name="Brown C.T."/>
            <person name="Hug L.A."/>
            <person name="Sharon I."/>
            <person name="Castelle C.J."/>
            <person name="Probst A.J."/>
            <person name="Thomas B.C."/>
            <person name="Singh A."/>
            <person name="Wilkins M.J."/>
            <person name="Karaoz U."/>
            <person name="Brodie E.L."/>
            <person name="Williams K.H."/>
            <person name="Hubbard S.S."/>
            <person name="Banfield J.F."/>
        </authorList>
    </citation>
    <scope>NUCLEOTIDE SEQUENCE [LARGE SCALE GENOMIC DNA]</scope>
</reference>
<accession>A0A1G1Y2D3</accession>
<organism evidence="2 3">
    <name type="scientific">Candidatus Buchananbacteria bacterium RIFCSPHIGHO2_01_FULL_47_11b</name>
    <dbReference type="NCBI Taxonomy" id="1797537"/>
    <lineage>
        <taxon>Bacteria</taxon>
        <taxon>Candidatus Buchananiibacteriota</taxon>
    </lineage>
</organism>
<dbReference type="Proteomes" id="UP000178385">
    <property type="component" value="Unassembled WGS sequence"/>
</dbReference>